<dbReference type="eggNOG" id="COG1344">
    <property type="taxonomic scope" value="Bacteria"/>
</dbReference>
<name>D2R3T8_PIRSD</name>
<accession>D2R3T8</accession>
<dbReference type="Pfam" id="PF00700">
    <property type="entry name" value="Flagellin_C"/>
    <property type="match status" value="1"/>
</dbReference>
<feature type="domain" description="Flagellin N-terminal" evidence="4">
    <location>
        <begin position="4"/>
        <end position="141"/>
    </location>
</feature>
<feature type="domain" description="Flagellin C-terminal" evidence="5">
    <location>
        <begin position="617"/>
        <end position="702"/>
    </location>
</feature>
<evidence type="ECO:0000313" key="7">
    <source>
        <dbReference type="Proteomes" id="UP000001887"/>
    </source>
</evidence>
<keyword evidence="6" id="KW-0282">Flagellum</keyword>
<dbReference type="PANTHER" id="PTHR42792">
    <property type="entry name" value="FLAGELLIN"/>
    <property type="match status" value="1"/>
</dbReference>
<keyword evidence="2 3" id="KW-0975">Bacterial flagellum</keyword>
<gene>
    <name evidence="6" type="ordered locus">Psta_2372</name>
</gene>
<dbReference type="GO" id="GO:0005576">
    <property type="term" value="C:extracellular region"/>
    <property type="evidence" value="ECO:0007669"/>
    <property type="project" value="UniProtKB-SubCell"/>
</dbReference>
<keyword evidence="3" id="KW-0964">Secreted</keyword>
<evidence type="ECO:0000313" key="6">
    <source>
        <dbReference type="EMBL" id="ADB17042.1"/>
    </source>
</evidence>
<evidence type="ECO:0000256" key="1">
    <source>
        <dbReference type="ARBA" id="ARBA00005709"/>
    </source>
</evidence>
<dbReference type="STRING" id="530564.Psta_2372"/>
<dbReference type="Gene3D" id="1.20.1330.10">
    <property type="entry name" value="f41 fragment of flagellin, N-terminal domain"/>
    <property type="match status" value="2"/>
</dbReference>
<evidence type="ECO:0000259" key="4">
    <source>
        <dbReference type="Pfam" id="PF00669"/>
    </source>
</evidence>
<dbReference type="InterPro" id="IPR001492">
    <property type="entry name" value="Flagellin"/>
</dbReference>
<evidence type="ECO:0000256" key="3">
    <source>
        <dbReference type="RuleBase" id="RU362073"/>
    </source>
</evidence>
<dbReference type="KEGG" id="psl:Psta_2372"/>
<evidence type="ECO:0000259" key="5">
    <source>
        <dbReference type="Pfam" id="PF00700"/>
    </source>
</evidence>
<dbReference type="PRINTS" id="PR00207">
    <property type="entry name" value="FLAGELLIN"/>
</dbReference>
<reference evidence="6 7" key="1">
    <citation type="journal article" date="2009" name="Stand. Genomic Sci.">
        <title>Complete genome sequence of Pirellula staleyi type strain (ATCC 27377).</title>
        <authorList>
            <person name="Clum A."/>
            <person name="Tindall B.J."/>
            <person name="Sikorski J."/>
            <person name="Ivanova N."/>
            <person name="Mavrommatis K."/>
            <person name="Lucas S."/>
            <person name="Glavina del Rio T."/>
            <person name="Nolan M."/>
            <person name="Chen F."/>
            <person name="Tice H."/>
            <person name="Pitluck S."/>
            <person name="Cheng J.F."/>
            <person name="Chertkov O."/>
            <person name="Brettin T."/>
            <person name="Han C."/>
            <person name="Detter J.C."/>
            <person name="Kuske C."/>
            <person name="Bruce D."/>
            <person name="Goodwin L."/>
            <person name="Ovchinikova G."/>
            <person name="Pati A."/>
            <person name="Mikhailova N."/>
            <person name="Chen A."/>
            <person name="Palaniappan K."/>
            <person name="Land M."/>
            <person name="Hauser L."/>
            <person name="Chang Y.J."/>
            <person name="Jeffries C.D."/>
            <person name="Chain P."/>
            <person name="Rohde M."/>
            <person name="Goker M."/>
            <person name="Bristow J."/>
            <person name="Eisen J.A."/>
            <person name="Markowitz V."/>
            <person name="Hugenholtz P."/>
            <person name="Kyrpides N.C."/>
            <person name="Klenk H.P."/>
            <person name="Lapidus A."/>
        </authorList>
    </citation>
    <scope>NUCLEOTIDE SEQUENCE [LARGE SCALE GENOMIC DNA]</scope>
    <source>
        <strain evidence="7">ATCC 27377 / DSM 6068 / ICPB 4128</strain>
    </source>
</reference>
<dbReference type="OrthoDB" id="9796789at2"/>
<dbReference type="InterPro" id="IPR046358">
    <property type="entry name" value="Flagellin_C"/>
</dbReference>
<keyword evidence="7" id="KW-1185">Reference proteome</keyword>
<dbReference type="PANTHER" id="PTHR42792:SF2">
    <property type="entry name" value="FLAGELLIN"/>
    <property type="match status" value="1"/>
</dbReference>
<sequence length="704" mass="71774">MSRINTNVSSLIAQKTLARSNAELQTSLDRLSTGLRINSGKDDPAGLIASENLRRDITASERAIKNTEQANQLIATADSALSQVSGLLNDIRGLVSEAANTGALSDEQIAANQLQIDSSLEAIDRIAQTTTFQGKKLLDGSLDFITSFTTGESSVSDFRIDQANLGATGELAVNIDVSAAATRASITNGSIPYTVGNSATGTLTFADVTTPAVQSTGTLTLATTVADIDIEAVAGEAADGLAGDDVEIEFVSGATTGALYDAQTGILTVTLATGATVDDAVAAIEATDEFTATLASGTGTDAVDVADIISYTGVLTGGADQVADNDIITIAAAGSGTAFNGTLTFATSNTVTAGDANVTLTNGNITITVNDSDTYDLSDLADLIQTELGDDYEVTLSTNASDGSFDSSADTAVSVNLAGGTADTTTGLQEDVTLEVAGTNGAEVFSFEQGTTAAQIVDAINLVGDAIGLTASVEAGVITFESSNFGSRQFVAVNVLSGGVAFEAGLSSRRAEGTDTQATINGISAVGDGLAISINSSTLDGVFTLEDTVVADDVINLTIDGGGARFQLGPDVVSNQQARIGIRSLNTAKLGGVSGKLYELRSGGDKALDGDITGAAKVVDEVINEVVQLRGRLGAFQRTTLETNITTLSDTLTNLTEAESTIRDADFAAESARLTRAQILVQSGTSVLGIANSNPQNVLSLLRQ</sequence>
<dbReference type="Pfam" id="PF00669">
    <property type="entry name" value="Flagellin_N"/>
    <property type="match status" value="1"/>
</dbReference>
<keyword evidence="6" id="KW-0969">Cilium</keyword>
<keyword evidence="6" id="KW-0966">Cell projection</keyword>
<dbReference type="HOGENOM" id="CLU_011142_7_0_0"/>
<dbReference type="AlphaFoldDB" id="D2R3T8"/>
<comment type="similarity">
    <text evidence="1 3">Belongs to the bacterial flagellin family.</text>
</comment>
<comment type="function">
    <text evidence="3">Flagellin is the subunit protein which polymerizes to form the filaments of bacterial flagella.</text>
</comment>
<dbReference type="GO" id="GO:0009288">
    <property type="term" value="C:bacterial-type flagellum"/>
    <property type="evidence" value="ECO:0007669"/>
    <property type="project" value="UniProtKB-SubCell"/>
</dbReference>
<dbReference type="Proteomes" id="UP000001887">
    <property type="component" value="Chromosome"/>
</dbReference>
<dbReference type="EMBL" id="CP001848">
    <property type="protein sequence ID" value="ADB17042.1"/>
    <property type="molecule type" value="Genomic_DNA"/>
</dbReference>
<proteinExistence type="inferred from homology"/>
<protein>
    <recommendedName>
        <fullName evidence="3">Flagellin</fullName>
    </recommendedName>
</protein>
<dbReference type="InterPro" id="IPR001029">
    <property type="entry name" value="Flagellin_N"/>
</dbReference>
<dbReference type="SUPFAM" id="SSF64518">
    <property type="entry name" value="Phase 1 flagellin"/>
    <property type="match status" value="2"/>
</dbReference>
<dbReference type="GO" id="GO:0005198">
    <property type="term" value="F:structural molecule activity"/>
    <property type="evidence" value="ECO:0007669"/>
    <property type="project" value="UniProtKB-UniRule"/>
</dbReference>
<organism evidence="6 7">
    <name type="scientific">Pirellula staleyi (strain ATCC 27377 / DSM 6068 / ICPB 4128)</name>
    <name type="common">Pirella staleyi</name>
    <dbReference type="NCBI Taxonomy" id="530564"/>
    <lineage>
        <taxon>Bacteria</taxon>
        <taxon>Pseudomonadati</taxon>
        <taxon>Planctomycetota</taxon>
        <taxon>Planctomycetia</taxon>
        <taxon>Pirellulales</taxon>
        <taxon>Pirellulaceae</taxon>
        <taxon>Pirellula</taxon>
    </lineage>
</organism>
<comment type="subcellular location">
    <subcellularLocation>
        <location evidence="3">Secreted</location>
    </subcellularLocation>
    <subcellularLocation>
        <location evidence="3">Bacterial flagellum</location>
    </subcellularLocation>
</comment>
<evidence type="ECO:0000256" key="2">
    <source>
        <dbReference type="ARBA" id="ARBA00023143"/>
    </source>
</evidence>